<evidence type="ECO:0000313" key="2">
    <source>
        <dbReference type="EMBL" id="TYS67005.1"/>
    </source>
</evidence>
<dbReference type="Pfam" id="PF09580">
    <property type="entry name" value="Spore_YhcN_YlaJ"/>
    <property type="match status" value="1"/>
</dbReference>
<dbReference type="AlphaFoldDB" id="A0A5D4SUI6"/>
<dbReference type="Proteomes" id="UP000322524">
    <property type="component" value="Unassembled WGS sequence"/>
</dbReference>
<reference evidence="2 3" key="1">
    <citation type="submission" date="2019-08" db="EMBL/GenBank/DDBJ databases">
        <title>Bacillus genomes from the desert of Cuatro Cienegas, Coahuila.</title>
        <authorList>
            <person name="Olmedo-Alvarez G."/>
        </authorList>
    </citation>
    <scope>NUCLEOTIDE SEQUENCE [LARGE SCALE GENOMIC DNA]</scope>
    <source>
        <strain evidence="2 3">CH28_1T</strain>
    </source>
</reference>
<evidence type="ECO:0000256" key="1">
    <source>
        <dbReference type="SAM" id="MobiDB-lite"/>
    </source>
</evidence>
<feature type="region of interest" description="Disordered" evidence="1">
    <location>
        <begin position="74"/>
        <end position="93"/>
    </location>
</feature>
<name>A0A5D4SUI6_9BACI</name>
<gene>
    <name evidence="2" type="ORF">FZC76_15865</name>
</gene>
<feature type="region of interest" description="Disordered" evidence="1">
    <location>
        <begin position="232"/>
        <end position="269"/>
    </location>
</feature>
<sequence length="269" mass="30438">MQIIFRSSISALIYIIDHSPLISKSKFFSTGNPIRKEVFPLRKTIKILAACSLVTAITSACAFDPTPEERQARSAIYGRDGQPMNTNTGHRYDMYDVRDSNNHDQTRFGYVRDQAEPVRNSQRYNENIAAVDYGEIANIINKMVVQLPAIEDSATLVTDEEVLIAYETNSEDRELTADQVSKTGLSIVPRYYHVYISDNPEMIHDIERFRSLGVTSPRVDEILETTINEMLKSPQGKQLNTGENGNGEADGEMNEESDKSEFRKQMKND</sequence>
<organism evidence="2 3">
    <name type="scientific">Sutcliffiella horikoshii</name>
    <dbReference type="NCBI Taxonomy" id="79883"/>
    <lineage>
        <taxon>Bacteria</taxon>
        <taxon>Bacillati</taxon>
        <taxon>Bacillota</taxon>
        <taxon>Bacilli</taxon>
        <taxon>Bacillales</taxon>
        <taxon>Bacillaceae</taxon>
        <taxon>Sutcliffiella</taxon>
    </lineage>
</organism>
<comment type="caution">
    <text evidence="2">The sequence shown here is derived from an EMBL/GenBank/DDBJ whole genome shotgun (WGS) entry which is preliminary data.</text>
</comment>
<dbReference type="EMBL" id="VTEV01000006">
    <property type="protein sequence ID" value="TYS67005.1"/>
    <property type="molecule type" value="Genomic_DNA"/>
</dbReference>
<accession>A0A5D4SUI6</accession>
<evidence type="ECO:0000313" key="3">
    <source>
        <dbReference type="Proteomes" id="UP000322524"/>
    </source>
</evidence>
<protein>
    <submittedName>
        <fullName evidence="2">Sporulation protein</fullName>
    </submittedName>
</protein>
<dbReference type="OrthoDB" id="2691390at2"/>
<dbReference type="InterPro" id="IPR019076">
    <property type="entry name" value="Spore_lipoprot_YhcN/YlaJ-like"/>
</dbReference>
<dbReference type="STRING" id="79883.GCA_001636495_01263"/>
<proteinExistence type="predicted"/>
<feature type="compositionally biased region" description="Basic and acidic residues" evidence="1">
    <location>
        <begin position="256"/>
        <end position="269"/>
    </location>
</feature>